<reference evidence="1 2" key="1">
    <citation type="submission" date="2024-01" db="EMBL/GenBank/DDBJ databases">
        <title>The genomes of 5 underutilized Papilionoideae crops provide insights into root nodulation and disease resistanc.</title>
        <authorList>
            <person name="Jiang F."/>
        </authorList>
    </citation>
    <scope>NUCLEOTIDE SEQUENCE [LARGE SCALE GENOMIC DNA]</scope>
    <source>
        <strain evidence="1">LVBAO_FW01</strain>
        <tissue evidence="1">Leaves</tissue>
    </source>
</reference>
<evidence type="ECO:0000313" key="1">
    <source>
        <dbReference type="EMBL" id="KAK7339887.1"/>
    </source>
</evidence>
<dbReference type="Proteomes" id="UP001367508">
    <property type="component" value="Unassembled WGS sequence"/>
</dbReference>
<protein>
    <submittedName>
        <fullName evidence="1">Uncharacterized protein</fullName>
    </submittedName>
</protein>
<proteinExistence type="predicted"/>
<accession>A0AAN9QLJ3</accession>
<organism evidence="1 2">
    <name type="scientific">Canavalia gladiata</name>
    <name type="common">Sword bean</name>
    <name type="synonym">Dolichos gladiatus</name>
    <dbReference type="NCBI Taxonomy" id="3824"/>
    <lineage>
        <taxon>Eukaryota</taxon>
        <taxon>Viridiplantae</taxon>
        <taxon>Streptophyta</taxon>
        <taxon>Embryophyta</taxon>
        <taxon>Tracheophyta</taxon>
        <taxon>Spermatophyta</taxon>
        <taxon>Magnoliopsida</taxon>
        <taxon>eudicotyledons</taxon>
        <taxon>Gunneridae</taxon>
        <taxon>Pentapetalae</taxon>
        <taxon>rosids</taxon>
        <taxon>fabids</taxon>
        <taxon>Fabales</taxon>
        <taxon>Fabaceae</taxon>
        <taxon>Papilionoideae</taxon>
        <taxon>50 kb inversion clade</taxon>
        <taxon>NPAAA clade</taxon>
        <taxon>indigoferoid/millettioid clade</taxon>
        <taxon>Phaseoleae</taxon>
        <taxon>Canavalia</taxon>
    </lineage>
</organism>
<gene>
    <name evidence="1" type="ORF">VNO77_20573</name>
</gene>
<dbReference type="EMBL" id="JAYMYQ010000004">
    <property type="protein sequence ID" value="KAK7339887.1"/>
    <property type="molecule type" value="Genomic_DNA"/>
</dbReference>
<keyword evidence="2" id="KW-1185">Reference proteome</keyword>
<dbReference type="AlphaFoldDB" id="A0AAN9QLJ3"/>
<sequence>MVPWSQWCDMYDSTHFNHSCLLFWFDNVESKLFSAVRICLSKCEYLVVCIPDSFGHSILSTTAPDIGRKMVIFSMVLMATDSGMLTFCLSRNTSLYFDPRKRSNWTLDSIGLD</sequence>
<comment type="caution">
    <text evidence="1">The sequence shown here is derived from an EMBL/GenBank/DDBJ whole genome shotgun (WGS) entry which is preliminary data.</text>
</comment>
<name>A0AAN9QLJ3_CANGL</name>
<evidence type="ECO:0000313" key="2">
    <source>
        <dbReference type="Proteomes" id="UP001367508"/>
    </source>
</evidence>